<dbReference type="Pfam" id="PF11611">
    <property type="entry name" value="DUF4352"/>
    <property type="match status" value="1"/>
</dbReference>
<feature type="domain" description="DUF4352" evidence="2">
    <location>
        <begin position="212"/>
        <end position="322"/>
    </location>
</feature>
<accession>A0ABP6LEV0</accession>
<keyword evidence="1" id="KW-0732">Signal</keyword>
<dbReference type="SUPFAM" id="SSF54427">
    <property type="entry name" value="NTF2-like"/>
    <property type="match status" value="1"/>
</dbReference>
<keyword evidence="4" id="KW-1185">Reference proteome</keyword>
<name>A0ABP6LEV0_9ACTN</name>
<organism evidence="3 4">
    <name type="scientific">Streptosporangium longisporum</name>
    <dbReference type="NCBI Taxonomy" id="46187"/>
    <lineage>
        <taxon>Bacteria</taxon>
        <taxon>Bacillati</taxon>
        <taxon>Actinomycetota</taxon>
        <taxon>Actinomycetes</taxon>
        <taxon>Streptosporangiales</taxon>
        <taxon>Streptosporangiaceae</taxon>
        <taxon>Streptosporangium</taxon>
    </lineage>
</organism>
<proteinExistence type="predicted"/>
<dbReference type="Gene3D" id="2.60.40.1240">
    <property type="match status" value="1"/>
</dbReference>
<dbReference type="EMBL" id="BAAAWD010000029">
    <property type="protein sequence ID" value="GAA3039726.1"/>
    <property type="molecule type" value="Genomic_DNA"/>
</dbReference>
<gene>
    <name evidence="3" type="ORF">GCM10017559_80090</name>
</gene>
<evidence type="ECO:0000256" key="1">
    <source>
        <dbReference type="ARBA" id="ARBA00022729"/>
    </source>
</evidence>
<sequence>MLGVVTLLGIAVAATLIVLGPTSPNTGAPDRIEVAAADLPAQEHNEAGARAAAQQVFDLYAAGSYGEFWDHWAAQSQTLMSRDDYVTMFEQCPQIAQNVRFTITSVTVNGDTAKVQANRLIAAFTYDFLYQGQAWRYVLPADQQKEYQSKTVDQIVQERRAAKLCGGQDAPQFTPLPAPTASTPPVAQEQAPPVGKVGETLTLKGLQPGVEVAVTLNRVIDNATSNNPYVKPKAGSRYVAVELTLKNVGQQVYTDSPSAGGALIDAEGQQHRPTFAEVTEGVAFSGLVTVNRGDARKGLILFEVPSTAKAVKLQFGVMFGQQKGEWTLS</sequence>
<reference evidence="4" key="1">
    <citation type="journal article" date="2019" name="Int. J. Syst. Evol. Microbiol.">
        <title>The Global Catalogue of Microorganisms (GCM) 10K type strain sequencing project: providing services to taxonomists for standard genome sequencing and annotation.</title>
        <authorList>
            <consortium name="The Broad Institute Genomics Platform"/>
            <consortium name="The Broad Institute Genome Sequencing Center for Infectious Disease"/>
            <person name="Wu L."/>
            <person name="Ma J."/>
        </authorList>
    </citation>
    <scope>NUCLEOTIDE SEQUENCE [LARGE SCALE GENOMIC DNA]</scope>
    <source>
        <strain evidence="4">JCM 3106</strain>
    </source>
</reference>
<dbReference type="Proteomes" id="UP001499930">
    <property type="component" value="Unassembled WGS sequence"/>
</dbReference>
<protein>
    <recommendedName>
        <fullName evidence="2">DUF4352 domain-containing protein</fullName>
    </recommendedName>
</protein>
<evidence type="ECO:0000313" key="4">
    <source>
        <dbReference type="Proteomes" id="UP001499930"/>
    </source>
</evidence>
<evidence type="ECO:0000259" key="2">
    <source>
        <dbReference type="Pfam" id="PF11611"/>
    </source>
</evidence>
<dbReference type="InterPro" id="IPR029051">
    <property type="entry name" value="DUF4352"/>
</dbReference>
<comment type="caution">
    <text evidence="3">The sequence shown here is derived from an EMBL/GenBank/DDBJ whole genome shotgun (WGS) entry which is preliminary data.</text>
</comment>
<dbReference type="InterPro" id="IPR032710">
    <property type="entry name" value="NTF2-like_dom_sf"/>
</dbReference>
<dbReference type="InterPro" id="IPR029050">
    <property type="entry name" value="Immunoprotect_excell_Ig-like"/>
</dbReference>
<evidence type="ECO:0000313" key="3">
    <source>
        <dbReference type="EMBL" id="GAA3039726.1"/>
    </source>
</evidence>